<proteinExistence type="predicted"/>
<feature type="compositionally biased region" description="Polar residues" evidence="1">
    <location>
        <begin position="12"/>
        <end position="21"/>
    </location>
</feature>
<evidence type="ECO:0000313" key="3">
    <source>
        <dbReference type="Proteomes" id="UP001206639"/>
    </source>
</evidence>
<reference evidence="3" key="1">
    <citation type="submission" date="2023-07" db="EMBL/GenBank/DDBJ databases">
        <authorList>
            <person name="Deng Y."/>
            <person name="Zhang Y.-Q."/>
        </authorList>
    </citation>
    <scope>NUCLEOTIDE SEQUENCE [LARGE SCALE GENOMIC DNA]</scope>
    <source>
        <strain evidence="3">CPCC 205710</strain>
    </source>
</reference>
<dbReference type="Proteomes" id="UP001206639">
    <property type="component" value="Unassembled WGS sequence"/>
</dbReference>
<keyword evidence="3" id="KW-1185">Reference proteome</keyword>
<comment type="caution">
    <text evidence="2">The sequence shown here is derived from an EMBL/GenBank/DDBJ whole genome shotgun (WGS) entry which is preliminary data.</text>
</comment>
<feature type="region of interest" description="Disordered" evidence="1">
    <location>
        <begin position="66"/>
        <end position="98"/>
    </location>
</feature>
<accession>A0ABT2M6D5</accession>
<organism evidence="2 3">
    <name type="scientific">Mycobacterium deserti</name>
    <dbReference type="NCBI Taxonomy" id="2978347"/>
    <lineage>
        <taxon>Bacteria</taxon>
        <taxon>Bacillati</taxon>
        <taxon>Actinomycetota</taxon>
        <taxon>Actinomycetes</taxon>
        <taxon>Mycobacteriales</taxon>
        <taxon>Mycobacteriaceae</taxon>
        <taxon>Mycobacterium</taxon>
    </lineage>
</organism>
<evidence type="ECO:0000256" key="1">
    <source>
        <dbReference type="SAM" id="MobiDB-lite"/>
    </source>
</evidence>
<name>A0ABT2M6D5_9MYCO</name>
<sequence length="98" mass="10520">MTVYLRRRGSRFTPTRQTAPDTESDARDAAARASSVPRKPTGSRPIGWADIAAAYWPAVVQARQASANGERRDGREGGMQVGSGLPPNFTGITPFDVC</sequence>
<protein>
    <submittedName>
        <fullName evidence="2">Uncharacterized protein</fullName>
    </submittedName>
</protein>
<dbReference type="RefSeq" id="WP_260991833.1">
    <property type="nucleotide sequence ID" value="NZ_JAODWD010000001.1"/>
</dbReference>
<dbReference type="EMBL" id="JAODWD010000001">
    <property type="protein sequence ID" value="MCT7657818.1"/>
    <property type="molecule type" value="Genomic_DNA"/>
</dbReference>
<evidence type="ECO:0000313" key="2">
    <source>
        <dbReference type="EMBL" id="MCT7657818.1"/>
    </source>
</evidence>
<feature type="compositionally biased region" description="Basic residues" evidence="1">
    <location>
        <begin position="1"/>
        <end position="10"/>
    </location>
</feature>
<gene>
    <name evidence="2" type="ORF">N4S67_05235</name>
</gene>
<feature type="region of interest" description="Disordered" evidence="1">
    <location>
        <begin position="1"/>
        <end position="44"/>
    </location>
</feature>